<name>A0A0L6VRB0_9BASI</name>
<organism evidence="1 2">
    <name type="scientific">Puccinia sorghi</name>
    <dbReference type="NCBI Taxonomy" id="27349"/>
    <lineage>
        <taxon>Eukaryota</taxon>
        <taxon>Fungi</taxon>
        <taxon>Dikarya</taxon>
        <taxon>Basidiomycota</taxon>
        <taxon>Pucciniomycotina</taxon>
        <taxon>Pucciniomycetes</taxon>
        <taxon>Pucciniales</taxon>
        <taxon>Pucciniaceae</taxon>
        <taxon>Puccinia</taxon>
    </lineage>
</organism>
<evidence type="ECO:0000313" key="2">
    <source>
        <dbReference type="Proteomes" id="UP000037035"/>
    </source>
</evidence>
<proteinExistence type="predicted"/>
<dbReference type="VEuPathDB" id="FungiDB:VP01_117g10"/>
<gene>
    <name evidence="1" type="ORF">VP01_117g10</name>
</gene>
<dbReference type="EMBL" id="LAVV01001999">
    <property type="protein sequence ID" value="KNZ63167.1"/>
    <property type="molecule type" value="Genomic_DNA"/>
</dbReference>
<protein>
    <submittedName>
        <fullName evidence="1">Uncharacterized protein</fullName>
    </submittedName>
</protein>
<keyword evidence="2" id="KW-1185">Reference proteome</keyword>
<sequence length="213" mass="22724">MALDQHIQPWDTLADGQTALRALSAPSEYKITDFLGAIPFVAAHPLNDRLAARQVTRVTSTHSASSSYHSMSSQIRTLRQDIASGRVSASEARSKFQSFASKASSTFSAINGCSVCYGGHSATSMTQSAQQTYSEFNSLIQTSNRVFGAQAPTVLSSLSRLDSQFKQNLNLFSQSGVGIQSIVPPTFTQTVSKAGMSQTSSFTSHFSSGTSGF</sequence>
<dbReference type="AlphaFoldDB" id="A0A0L6VRB0"/>
<accession>A0A0L6VRB0</accession>
<dbReference type="Proteomes" id="UP000037035">
    <property type="component" value="Unassembled WGS sequence"/>
</dbReference>
<dbReference type="OrthoDB" id="2517478at2759"/>
<evidence type="ECO:0000313" key="1">
    <source>
        <dbReference type="EMBL" id="KNZ63167.1"/>
    </source>
</evidence>
<comment type="caution">
    <text evidence="1">The sequence shown here is derived from an EMBL/GenBank/DDBJ whole genome shotgun (WGS) entry which is preliminary data.</text>
</comment>
<dbReference type="STRING" id="27349.A0A0L6VRB0"/>
<reference evidence="1 2" key="1">
    <citation type="submission" date="2015-08" db="EMBL/GenBank/DDBJ databases">
        <title>Next Generation Sequencing and Analysis of the Genome of Puccinia sorghi L Schw, the Causal Agent of Maize Common Rust.</title>
        <authorList>
            <person name="Rochi L."/>
            <person name="Burguener G."/>
            <person name="Darino M."/>
            <person name="Turjanski A."/>
            <person name="Kreff E."/>
            <person name="Dieguez M.J."/>
            <person name="Sacco F."/>
        </authorList>
    </citation>
    <scope>NUCLEOTIDE SEQUENCE [LARGE SCALE GENOMIC DNA]</scope>
    <source>
        <strain evidence="1 2">RO10H11247</strain>
    </source>
</reference>